<organism evidence="1 2">
    <name type="scientific">Araneus ventricosus</name>
    <name type="common">Orbweaver spider</name>
    <name type="synonym">Epeira ventricosa</name>
    <dbReference type="NCBI Taxonomy" id="182803"/>
    <lineage>
        <taxon>Eukaryota</taxon>
        <taxon>Metazoa</taxon>
        <taxon>Ecdysozoa</taxon>
        <taxon>Arthropoda</taxon>
        <taxon>Chelicerata</taxon>
        <taxon>Arachnida</taxon>
        <taxon>Araneae</taxon>
        <taxon>Araneomorphae</taxon>
        <taxon>Entelegynae</taxon>
        <taxon>Araneoidea</taxon>
        <taxon>Araneidae</taxon>
        <taxon>Araneus</taxon>
    </lineage>
</organism>
<dbReference type="EMBL" id="BGPR01001305">
    <property type="protein sequence ID" value="GBM50635.1"/>
    <property type="molecule type" value="Genomic_DNA"/>
</dbReference>
<gene>
    <name evidence="1" type="ORF">AVEN_70264_1</name>
</gene>
<protein>
    <submittedName>
        <fullName evidence="1">Uncharacterized protein</fullName>
    </submittedName>
</protein>
<sequence length="183" mass="21028">MEETYADNVPIETNSDHYGFVSANITMGETYADEVPNEINHDHYRFAYDIVEKVLEIRGELNPNVPRNLPEPSNYLFTEEHASIVKSLLEKDTTYLLLMIHKLANGVYDSENYLTCRDFFVRKWKKRAYTEKSFISACASIAYVAAHFTQVNYQCGALDDVVVLIACWIGDILKRGTIDHSCW</sequence>
<name>A0A4Y2GD34_ARAVE</name>
<evidence type="ECO:0000313" key="2">
    <source>
        <dbReference type="Proteomes" id="UP000499080"/>
    </source>
</evidence>
<reference evidence="1 2" key="1">
    <citation type="journal article" date="2019" name="Sci. Rep.">
        <title>Orb-weaving spider Araneus ventricosus genome elucidates the spidroin gene catalogue.</title>
        <authorList>
            <person name="Kono N."/>
            <person name="Nakamura H."/>
            <person name="Ohtoshi R."/>
            <person name="Moran D.A.P."/>
            <person name="Shinohara A."/>
            <person name="Yoshida Y."/>
            <person name="Fujiwara M."/>
            <person name="Mori M."/>
            <person name="Tomita M."/>
            <person name="Arakawa K."/>
        </authorList>
    </citation>
    <scope>NUCLEOTIDE SEQUENCE [LARGE SCALE GENOMIC DNA]</scope>
</reference>
<accession>A0A4Y2GD34</accession>
<evidence type="ECO:0000313" key="1">
    <source>
        <dbReference type="EMBL" id="GBM50635.1"/>
    </source>
</evidence>
<keyword evidence="2" id="KW-1185">Reference proteome</keyword>
<dbReference type="Proteomes" id="UP000499080">
    <property type="component" value="Unassembled WGS sequence"/>
</dbReference>
<proteinExistence type="predicted"/>
<comment type="caution">
    <text evidence="1">The sequence shown here is derived from an EMBL/GenBank/DDBJ whole genome shotgun (WGS) entry which is preliminary data.</text>
</comment>
<dbReference type="AlphaFoldDB" id="A0A4Y2GD34"/>